<protein>
    <recommendedName>
        <fullName evidence="8">LL-diaminopimelate aminotransferase chloroplastic</fullName>
    </recommendedName>
</protein>
<dbReference type="InterPro" id="IPR015424">
    <property type="entry name" value="PyrdxlP-dep_Trfase"/>
</dbReference>
<organism evidence="6 7">
    <name type="scientific">Zea mays</name>
    <name type="common">Maize</name>
    <dbReference type="NCBI Taxonomy" id="4577"/>
    <lineage>
        <taxon>Eukaryota</taxon>
        <taxon>Viridiplantae</taxon>
        <taxon>Streptophyta</taxon>
        <taxon>Embryophyta</taxon>
        <taxon>Tracheophyta</taxon>
        <taxon>Spermatophyta</taxon>
        <taxon>Magnoliopsida</taxon>
        <taxon>Liliopsida</taxon>
        <taxon>Poales</taxon>
        <taxon>Poaceae</taxon>
        <taxon>PACMAD clade</taxon>
        <taxon>Panicoideae</taxon>
        <taxon>Andropogonodae</taxon>
        <taxon>Andropogoneae</taxon>
        <taxon>Tripsacinae</taxon>
        <taxon>Zea</taxon>
    </lineage>
</organism>
<evidence type="ECO:0000256" key="5">
    <source>
        <dbReference type="SAM" id="MobiDB-lite"/>
    </source>
</evidence>
<dbReference type="Gramene" id="Zm00001eb335840_T001">
    <property type="protein sequence ID" value="Zm00001eb335840_P001"/>
    <property type="gene ID" value="Zm00001eb335840"/>
</dbReference>
<dbReference type="GO" id="GO:0008483">
    <property type="term" value="F:transaminase activity"/>
    <property type="evidence" value="ECO:0007669"/>
    <property type="project" value="UniProtKB-KW"/>
</dbReference>
<name>A0A804QMA0_MAIZE</name>
<dbReference type="InterPro" id="IPR015421">
    <property type="entry name" value="PyrdxlP-dep_Trfase_major"/>
</dbReference>
<feature type="compositionally biased region" description="Low complexity" evidence="5">
    <location>
        <begin position="40"/>
        <end position="55"/>
    </location>
</feature>
<sequence>MPTTSTSSPTTTASTAPPAPPFTHTTSTSPDSAHARLQRRAGSGSATAATSPRAACPGIKLGSPSSSPMDSLAPERTPSAPPRYRPIQAPPPPPMGDVHDPASFSPLSSDAGLSPHFPPALADAGAGALDLSFTSTASASTSSFTTATTFSARSSLSLPSFSSSTSLSPRPHSSSASLARQRPAHALSTIDSNSGYGAEQGEKKLRAAIAATYYTDLGIEDSDIFVSDGAKCNISRLQVLFGSNVTIAVQDPSYPAYVDSSVITGQTGLYQQDVQEIVWSFYTLFSACQYLADEASSLPSEQKEPRLYKQHVDSLHQLFIYVSGHIEDWDQINLARAEGRLFNKLKWPNDPKLKDLIKRLYSLLTIKESPPTIPKNLEARRRLHFFYELTVHGNACCTACFGNGLLYVFTPYYSEIVLYNMAELQKKNEDGITTLFYLQKIYPDFYLWHDSMPSCHFCGIFLKDVINGDLCEQYPSLPADMQRKIVDQLDRTPTPAALLGNVMVFSGLSSRIALSLSSRVSPMACNNWM</sequence>
<evidence type="ECO:0000256" key="3">
    <source>
        <dbReference type="ARBA" id="ARBA00022679"/>
    </source>
</evidence>
<dbReference type="PANTHER" id="PTHR43144">
    <property type="entry name" value="AMINOTRANSFERASE"/>
    <property type="match status" value="1"/>
</dbReference>
<keyword evidence="4" id="KW-0663">Pyridoxal phosphate</keyword>
<feature type="region of interest" description="Disordered" evidence="5">
    <location>
        <begin position="1"/>
        <end position="111"/>
    </location>
</feature>
<feature type="compositionally biased region" description="Low complexity" evidence="5">
    <location>
        <begin position="1"/>
        <end position="32"/>
    </location>
</feature>
<evidence type="ECO:0000256" key="1">
    <source>
        <dbReference type="ARBA" id="ARBA00001933"/>
    </source>
</evidence>
<dbReference type="EnsemblPlants" id="Zm00001eb335840_T001">
    <property type="protein sequence ID" value="Zm00001eb335840_P001"/>
    <property type="gene ID" value="Zm00001eb335840"/>
</dbReference>
<feature type="compositionally biased region" description="Pro residues" evidence="5">
    <location>
        <begin position="79"/>
        <end position="95"/>
    </location>
</feature>
<accession>A0A804QMA0</accession>
<dbReference type="AlphaFoldDB" id="A0A804QMA0"/>
<feature type="compositionally biased region" description="Low complexity" evidence="5">
    <location>
        <begin position="156"/>
        <end position="180"/>
    </location>
</feature>
<evidence type="ECO:0000313" key="6">
    <source>
        <dbReference type="EnsemblPlants" id="Zm00001eb335840_P001"/>
    </source>
</evidence>
<feature type="region of interest" description="Disordered" evidence="5">
    <location>
        <begin position="156"/>
        <end position="184"/>
    </location>
</feature>
<keyword evidence="3" id="KW-0808">Transferase</keyword>
<dbReference type="Gene3D" id="3.40.640.10">
    <property type="entry name" value="Type I PLP-dependent aspartate aminotransferase-like (Major domain)"/>
    <property type="match status" value="1"/>
</dbReference>
<evidence type="ECO:0000313" key="7">
    <source>
        <dbReference type="Proteomes" id="UP000007305"/>
    </source>
</evidence>
<proteinExistence type="predicted"/>
<evidence type="ECO:0008006" key="8">
    <source>
        <dbReference type="Google" id="ProtNLM"/>
    </source>
</evidence>
<reference evidence="6" key="2">
    <citation type="submission" date="2019-07" db="EMBL/GenBank/DDBJ databases">
        <authorList>
            <person name="Seetharam A."/>
            <person name="Woodhouse M."/>
            <person name="Cannon E."/>
        </authorList>
    </citation>
    <scope>NUCLEOTIDE SEQUENCE [LARGE SCALE GENOMIC DNA]</scope>
    <source>
        <strain evidence="6">cv. B73</strain>
    </source>
</reference>
<dbReference type="Proteomes" id="UP000007305">
    <property type="component" value="Chromosome 8"/>
</dbReference>
<dbReference type="InParanoid" id="A0A804QMA0"/>
<evidence type="ECO:0000256" key="4">
    <source>
        <dbReference type="ARBA" id="ARBA00022898"/>
    </source>
</evidence>
<reference evidence="7" key="1">
    <citation type="journal article" date="2009" name="Science">
        <title>The B73 maize genome: complexity, diversity, and dynamics.</title>
        <authorList>
            <person name="Schnable P.S."/>
            <person name="Ware D."/>
            <person name="Fulton R.S."/>
            <person name="Stein J.C."/>
            <person name="Wei F."/>
            <person name="Pasternak S."/>
            <person name="Liang C."/>
            <person name="Zhang J."/>
            <person name="Fulton L."/>
            <person name="Graves T.A."/>
            <person name="Minx P."/>
            <person name="Reily A.D."/>
            <person name="Courtney L."/>
            <person name="Kruchowski S.S."/>
            <person name="Tomlinson C."/>
            <person name="Strong C."/>
            <person name="Delehaunty K."/>
            <person name="Fronick C."/>
            <person name="Courtney B."/>
            <person name="Rock S.M."/>
            <person name="Belter E."/>
            <person name="Du F."/>
            <person name="Kim K."/>
            <person name="Abbott R.M."/>
            <person name="Cotton M."/>
            <person name="Levy A."/>
            <person name="Marchetto P."/>
            <person name="Ochoa K."/>
            <person name="Jackson S.M."/>
            <person name="Gillam B."/>
            <person name="Chen W."/>
            <person name="Yan L."/>
            <person name="Higginbotham J."/>
            <person name="Cardenas M."/>
            <person name="Waligorski J."/>
            <person name="Applebaum E."/>
            <person name="Phelps L."/>
            <person name="Falcone J."/>
            <person name="Kanchi K."/>
            <person name="Thane T."/>
            <person name="Scimone A."/>
            <person name="Thane N."/>
            <person name="Henke J."/>
            <person name="Wang T."/>
            <person name="Ruppert J."/>
            <person name="Shah N."/>
            <person name="Rotter K."/>
            <person name="Hodges J."/>
            <person name="Ingenthron E."/>
            <person name="Cordes M."/>
            <person name="Kohlberg S."/>
            <person name="Sgro J."/>
            <person name="Delgado B."/>
            <person name="Mead K."/>
            <person name="Chinwalla A."/>
            <person name="Leonard S."/>
            <person name="Crouse K."/>
            <person name="Collura K."/>
            <person name="Kudrna D."/>
            <person name="Currie J."/>
            <person name="He R."/>
            <person name="Angelova A."/>
            <person name="Rajasekar S."/>
            <person name="Mueller T."/>
            <person name="Lomeli R."/>
            <person name="Scara G."/>
            <person name="Ko A."/>
            <person name="Delaney K."/>
            <person name="Wissotski M."/>
            <person name="Lopez G."/>
            <person name="Campos D."/>
            <person name="Braidotti M."/>
            <person name="Ashley E."/>
            <person name="Golser W."/>
            <person name="Kim H."/>
            <person name="Lee S."/>
            <person name="Lin J."/>
            <person name="Dujmic Z."/>
            <person name="Kim W."/>
            <person name="Talag J."/>
            <person name="Zuccolo A."/>
            <person name="Fan C."/>
            <person name="Sebastian A."/>
            <person name="Kramer M."/>
            <person name="Spiegel L."/>
            <person name="Nascimento L."/>
            <person name="Zutavern T."/>
            <person name="Miller B."/>
            <person name="Ambroise C."/>
            <person name="Muller S."/>
            <person name="Spooner W."/>
            <person name="Narechania A."/>
            <person name="Ren L."/>
            <person name="Wei S."/>
            <person name="Kumari S."/>
            <person name="Faga B."/>
            <person name="Levy M.J."/>
            <person name="McMahan L."/>
            <person name="Van Buren P."/>
            <person name="Vaughn M.W."/>
            <person name="Ying K."/>
            <person name="Yeh C.-T."/>
            <person name="Emrich S.J."/>
            <person name="Jia Y."/>
            <person name="Kalyanaraman A."/>
            <person name="Hsia A.-P."/>
            <person name="Barbazuk W.B."/>
            <person name="Baucom R.S."/>
            <person name="Brutnell T.P."/>
            <person name="Carpita N.C."/>
            <person name="Chaparro C."/>
            <person name="Chia J.-M."/>
            <person name="Deragon J.-M."/>
            <person name="Estill J.C."/>
            <person name="Fu Y."/>
            <person name="Jeddeloh J.A."/>
            <person name="Han Y."/>
            <person name="Lee H."/>
            <person name="Li P."/>
            <person name="Lisch D.R."/>
            <person name="Liu S."/>
            <person name="Liu Z."/>
            <person name="Nagel D.H."/>
            <person name="McCann M.C."/>
            <person name="SanMiguel P."/>
            <person name="Myers A.M."/>
            <person name="Nettleton D."/>
            <person name="Nguyen J."/>
            <person name="Penning B.W."/>
            <person name="Ponnala L."/>
            <person name="Schneider K.L."/>
            <person name="Schwartz D.C."/>
            <person name="Sharma A."/>
            <person name="Soderlund C."/>
            <person name="Springer N.M."/>
            <person name="Sun Q."/>
            <person name="Wang H."/>
            <person name="Waterman M."/>
            <person name="Westerman R."/>
            <person name="Wolfgruber T.K."/>
            <person name="Yang L."/>
            <person name="Yu Y."/>
            <person name="Zhang L."/>
            <person name="Zhou S."/>
            <person name="Zhu Q."/>
            <person name="Bennetzen J.L."/>
            <person name="Dawe R.K."/>
            <person name="Jiang J."/>
            <person name="Jiang N."/>
            <person name="Presting G.G."/>
            <person name="Wessler S.R."/>
            <person name="Aluru S."/>
            <person name="Martienssen R.A."/>
            <person name="Clifton S.W."/>
            <person name="McCombie W.R."/>
            <person name="Wing R.A."/>
            <person name="Wilson R.K."/>
        </authorList>
    </citation>
    <scope>NUCLEOTIDE SEQUENCE [LARGE SCALE GENOMIC DNA]</scope>
    <source>
        <strain evidence="7">cv. B73</strain>
    </source>
</reference>
<keyword evidence="7" id="KW-1185">Reference proteome</keyword>
<keyword evidence="2" id="KW-0032">Aminotransferase</keyword>
<comment type="cofactor">
    <cofactor evidence="1">
        <name>pyridoxal 5'-phosphate</name>
        <dbReference type="ChEBI" id="CHEBI:597326"/>
    </cofactor>
</comment>
<dbReference type="InterPro" id="IPR019942">
    <property type="entry name" value="DapL/ALD1"/>
</dbReference>
<dbReference type="SUPFAM" id="SSF53383">
    <property type="entry name" value="PLP-dependent transferases"/>
    <property type="match status" value="1"/>
</dbReference>
<reference evidence="6" key="3">
    <citation type="submission" date="2021-05" db="UniProtKB">
        <authorList>
            <consortium name="EnsemblPlants"/>
        </authorList>
    </citation>
    <scope>IDENTIFICATION</scope>
    <source>
        <strain evidence="6">cv. B73</strain>
    </source>
</reference>
<evidence type="ECO:0000256" key="2">
    <source>
        <dbReference type="ARBA" id="ARBA00022576"/>
    </source>
</evidence>